<accession>A0A817B6B1</accession>
<proteinExistence type="predicted"/>
<dbReference type="AlphaFoldDB" id="A0A817B6B1"/>
<dbReference type="Proteomes" id="UP001295469">
    <property type="component" value="Chromosome A10"/>
</dbReference>
<sequence length="137" mass="15086">MLTTLKVCASILILIIPFWDSITFVSLLRGSQRGQVPLRCSSDGHGYDQQGKKILSKLTDAIGLDSVETSWENVQASLSHLTVEMKDVYVDSLISMEPELNCHPPGVNTVCFKCYHAYLMTEFFEMALGLNPASASA</sequence>
<evidence type="ECO:0000313" key="1">
    <source>
        <dbReference type="EMBL" id="CAF2326964.1"/>
    </source>
</evidence>
<gene>
    <name evidence="1" type="ORF">DARMORV10_A10P12070.1</name>
</gene>
<name>A0A817B6B1_BRANA</name>
<reference evidence="1" key="1">
    <citation type="submission" date="2021-01" db="EMBL/GenBank/DDBJ databases">
        <authorList>
            <consortium name="Genoscope - CEA"/>
            <person name="William W."/>
        </authorList>
    </citation>
    <scope>NUCLEOTIDE SEQUENCE</scope>
</reference>
<organism evidence="1">
    <name type="scientific">Brassica napus</name>
    <name type="common">Rape</name>
    <dbReference type="NCBI Taxonomy" id="3708"/>
    <lineage>
        <taxon>Eukaryota</taxon>
        <taxon>Viridiplantae</taxon>
        <taxon>Streptophyta</taxon>
        <taxon>Embryophyta</taxon>
        <taxon>Tracheophyta</taxon>
        <taxon>Spermatophyta</taxon>
        <taxon>Magnoliopsida</taxon>
        <taxon>eudicotyledons</taxon>
        <taxon>Gunneridae</taxon>
        <taxon>Pentapetalae</taxon>
        <taxon>rosids</taxon>
        <taxon>malvids</taxon>
        <taxon>Brassicales</taxon>
        <taxon>Brassicaceae</taxon>
        <taxon>Brassiceae</taxon>
        <taxon>Brassica</taxon>
    </lineage>
</organism>
<protein>
    <submittedName>
        <fullName evidence="1">(rape) hypothetical protein</fullName>
    </submittedName>
</protein>
<dbReference type="EMBL" id="HG994364">
    <property type="protein sequence ID" value="CAF2326964.1"/>
    <property type="molecule type" value="Genomic_DNA"/>
</dbReference>